<evidence type="ECO:0000259" key="6">
    <source>
        <dbReference type="PROSITE" id="PS51085"/>
    </source>
</evidence>
<evidence type="ECO:0000313" key="8">
    <source>
        <dbReference type="Proteomes" id="UP001597034"/>
    </source>
</evidence>
<keyword evidence="2" id="KW-0479">Metal-binding</keyword>
<evidence type="ECO:0000256" key="2">
    <source>
        <dbReference type="ARBA" id="ARBA00022723"/>
    </source>
</evidence>
<reference evidence="7 8" key="1">
    <citation type="journal article" date="2019" name="Int. J. Syst. Evol. Microbiol.">
        <title>The Global Catalogue of Microorganisms (GCM) 10K type strain sequencing project: providing services to taxonomists for standard genome sequencing and annotation.</title>
        <authorList>
            <consortium name="The Broad Institute Genomics Platform"/>
            <consortium name="The Broad Institute Genome Sequencing Center for Infectious Disease"/>
            <person name="Wu L."/>
            <person name="Ma J."/>
        </authorList>
    </citation>
    <scope>NUCLEOTIDE SEQUENCE [LARGE SCALE GENOMIC DNA]</scope>
    <source>
        <strain evidence="7 8">CGMCC 1.10390</strain>
    </source>
</reference>
<dbReference type="GO" id="GO:0046872">
    <property type="term" value="F:metal ion binding"/>
    <property type="evidence" value="ECO:0007669"/>
    <property type="project" value="UniProtKB-KW"/>
</dbReference>
<evidence type="ECO:0000256" key="5">
    <source>
        <dbReference type="ARBA" id="ARBA00023014"/>
    </source>
</evidence>
<sequence>MSIEDTPHAEGRPTREISVTVNGEEVTREVEPRLKLSDFLRNECDLRGVRVGCEHGVCGACTVSLDGDTVKSCLLYAVQAEDLAVETVEGLAEDGQLHPIQEAFHEEHALQCGFCTSGFVMATKSLLEENPDPERDEIKEGLADNICRCTGYQNIYRAVDRAADKLSDDIEAVRTGADGEEGA</sequence>
<dbReference type="InterPro" id="IPR036010">
    <property type="entry name" value="2Fe-2S_ferredoxin-like_sf"/>
</dbReference>
<evidence type="ECO:0000256" key="4">
    <source>
        <dbReference type="ARBA" id="ARBA00023004"/>
    </source>
</evidence>
<dbReference type="PROSITE" id="PS00197">
    <property type="entry name" value="2FE2S_FER_1"/>
    <property type="match status" value="1"/>
</dbReference>
<dbReference type="InterPro" id="IPR001041">
    <property type="entry name" value="2Fe-2S_ferredoxin-type"/>
</dbReference>
<dbReference type="Gene3D" id="3.10.20.30">
    <property type="match status" value="1"/>
</dbReference>
<proteinExistence type="predicted"/>
<name>A0ABD6DE05_9EURY</name>
<dbReference type="InterPro" id="IPR002888">
    <property type="entry name" value="2Fe-2S-bd"/>
</dbReference>
<dbReference type="PROSITE" id="PS51085">
    <property type="entry name" value="2FE2S_FER_2"/>
    <property type="match status" value="1"/>
</dbReference>
<dbReference type="SUPFAM" id="SSF54292">
    <property type="entry name" value="2Fe-2S ferredoxin-like"/>
    <property type="match status" value="1"/>
</dbReference>
<dbReference type="Pfam" id="PF01799">
    <property type="entry name" value="Fer2_2"/>
    <property type="match status" value="1"/>
</dbReference>
<protein>
    <submittedName>
        <fullName evidence="7">(2Fe-2S)-binding protein</fullName>
    </submittedName>
</protein>
<dbReference type="FunFam" id="1.10.150.120:FF:000003">
    <property type="entry name" value="Carbon monoxide dehydrogenase, small subunit"/>
    <property type="match status" value="1"/>
</dbReference>
<evidence type="ECO:0000256" key="1">
    <source>
        <dbReference type="ARBA" id="ARBA00022714"/>
    </source>
</evidence>
<dbReference type="InterPro" id="IPR051452">
    <property type="entry name" value="Diverse_Oxidoreductases"/>
</dbReference>
<evidence type="ECO:0000256" key="3">
    <source>
        <dbReference type="ARBA" id="ARBA00023002"/>
    </source>
</evidence>
<dbReference type="GO" id="GO:0016491">
    <property type="term" value="F:oxidoreductase activity"/>
    <property type="evidence" value="ECO:0007669"/>
    <property type="project" value="UniProtKB-KW"/>
</dbReference>
<dbReference type="Proteomes" id="UP001597034">
    <property type="component" value="Unassembled WGS sequence"/>
</dbReference>
<keyword evidence="5" id="KW-0411">Iron-sulfur</keyword>
<keyword evidence="4" id="KW-0408">Iron</keyword>
<comment type="caution">
    <text evidence="7">The sequence shown here is derived from an EMBL/GenBank/DDBJ whole genome shotgun (WGS) entry which is preliminary data.</text>
</comment>
<organism evidence="7 8">
    <name type="scientific">Haloarchaeobius litoreus</name>
    <dbReference type="NCBI Taxonomy" id="755306"/>
    <lineage>
        <taxon>Archaea</taxon>
        <taxon>Methanobacteriati</taxon>
        <taxon>Methanobacteriota</taxon>
        <taxon>Stenosarchaea group</taxon>
        <taxon>Halobacteria</taxon>
        <taxon>Halobacteriales</taxon>
        <taxon>Halorubellaceae</taxon>
        <taxon>Haloarchaeobius</taxon>
    </lineage>
</organism>
<dbReference type="PANTHER" id="PTHR44379:SF5">
    <property type="entry name" value="OXIDOREDUCTASE WITH IRON-SULFUR SUBUNIT"/>
    <property type="match status" value="1"/>
</dbReference>
<dbReference type="InterPro" id="IPR012675">
    <property type="entry name" value="Beta-grasp_dom_sf"/>
</dbReference>
<keyword evidence="1" id="KW-0001">2Fe-2S</keyword>
<accession>A0ABD6DE05</accession>
<dbReference type="Gene3D" id="1.10.150.120">
    <property type="entry name" value="[2Fe-2S]-binding domain"/>
    <property type="match status" value="1"/>
</dbReference>
<dbReference type="EMBL" id="JBHUDO010000001">
    <property type="protein sequence ID" value="MFD1644574.1"/>
    <property type="molecule type" value="Genomic_DNA"/>
</dbReference>
<dbReference type="CDD" id="cd00207">
    <property type="entry name" value="fer2"/>
    <property type="match status" value="1"/>
</dbReference>
<dbReference type="RefSeq" id="WP_256399839.1">
    <property type="nucleotide sequence ID" value="NZ_JANHJR010000002.1"/>
</dbReference>
<keyword evidence="8" id="KW-1185">Reference proteome</keyword>
<dbReference type="InterPro" id="IPR006058">
    <property type="entry name" value="2Fe2S_fd_BS"/>
</dbReference>
<dbReference type="InterPro" id="IPR036884">
    <property type="entry name" value="2Fe-2S-bd_dom_sf"/>
</dbReference>
<evidence type="ECO:0000313" key="7">
    <source>
        <dbReference type="EMBL" id="MFD1644574.1"/>
    </source>
</evidence>
<dbReference type="PANTHER" id="PTHR44379">
    <property type="entry name" value="OXIDOREDUCTASE WITH IRON-SULFUR SUBUNIT"/>
    <property type="match status" value="1"/>
</dbReference>
<keyword evidence="3" id="KW-0560">Oxidoreductase</keyword>
<dbReference type="SUPFAM" id="SSF47741">
    <property type="entry name" value="CO dehydrogenase ISP C-domain like"/>
    <property type="match status" value="1"/>
</dbReference>
<dbReference type="GO" id="GO:0051537">
    <property type="term" value="F:2 iron, 2 sulfur cluster binding"/>
    <property type="evidence" value="ECO:0007669"/>
    <property type="project" value="UniProtKB-KW"/>
</dbReference>
<dbReference type="Pfam" id="PF00111">
    <property type="entry name" value="Fer2"/>
    <property type="match status" value="1"/>
</dbReference>
<dbReference type="AlphaFoldDB" id="A0ABD6DE05"/>
<gene>
    <name evidence="7" type="ORF">ACFSBL_02660</name>
</gene>
<feature type="domain" description="2Fe-2S ferredoxin-type" evidence="6">
    <location>
        <begin position="15"/>
        <end position="91"/>
    </location>
</feature>